<feature type="domain" description="Major facilitator superfamily (MFS) profile" evidence="7">
    <location>
        <begin position="48"/>
        <end position="552"/>
    </location>
</feature>
<dbReference type="SUPFAM" id="SSF103473">
    <property type="entry name" value="MFS general substrate transporter"/>
    <property type="match status" value="1"/>
</dbReference>
<keyword evidence="9" id="KW-1185">Reference proteome</keyword>
<reference evidence="8" key="1">
    <citation type="submission" date="2021-12" db="EMBL/GenBank/DDBJ databases">
        <title>Convergent genome expansion in fungi linked to evolution of root-endophyte symbiosis.</title>
        <authorList>
            <consortium name="DOE Joint Genome Institute"/>
            <person name="Ke Y.-H."/>
            <person name="Bonito G."/>
            <person name="Liao H.-L."/>
            <person name="Looney B."/>
            <person name="Rojas-Flechas A."/>
            <person name="Nash J."/>
            <person name="Hameed K."/>
            <person name="Schadt C."/>
            <person name="Martin F."/>
            <person name="Crous P.W."/>
            <person name="Miettinen O."/>
            <person name="Magnuson J.K."/>
            <person name="Labbe J."/>
            <person name="Jacobson D."/>
            <person name="Doktycz M.J."/>
            <person name="Veneault-Fourrey C."/>
            <person name="Kuo A."/>
            <person name="Mondo S."/>
            <person name="Calhoun S."/>
            <person name="Riley R."/>
            <person name="Ohm R."/>
            <person name="LaButti K."/>
            <person name="Andreopoulos B."/>
            <person name="Pangilinan J."/>
            <person name="Nolan M."/>
            <person name="Tritt A."/>
            <person name="Clum A."/>
            <person name="Lipzen A."/>
            <person name="Daum C."/>
            <person name="Barry K."/>
            <person name="Grigoriev I.V."/>
            <person name="Vilgalys R."/>
        </authorList>
    </citation>
    <scope>NUCLEOTIDE SEQUENCE</scope>
    <source>
        <strain evidence="8">PMI_201</strain>
    </source>
</reference>
<gene>
    <name evidence="8" type="ORF">BGW36DRAFT_356524</name>
</gene>
<evidence type="ECO:0000256" key="5">
    <source>
        <dbReference type="SAM" id="MobiDB-lite"/>
    </source>
</evidence>
<evidence type="ECO:0000256" key="6">
    <source>
        <dbReference type="SAM" id="Phobius"/>
    </source>
</evidence>
<dbReference type="PROSITE" id="PS50850">
    <property type="entry name" value="MFS"/>
    <property type="match status" value="1"/>
</dbReference>
<name>A0AAD4L1H9_9EURO</name>
<organism evidence="8 9">
    <name type="scientific">Talaromyces proteolyticus</name>
    <dbReference type="NCBI Taxonomy" id="1131652"/>
    <lineage>
        <taxon>Eukaryota</taxon>
        <taxon>Fungi</taxon>
        <taxon>Dikarya</taxon>
        <taxon>Ascomycota</taxon>
        <taxon>Pezizomycotina</taxon>
        <taxon>Eurotiomycetes</taxon>
        <taxon>Eurotiomycetidae</taxon>
        <taxon>Eurotiales</taxon>
        <taxon>Trichocomaceae</taxon>
        <taxon>Talaromyces</taxon>
        <taxon>Talaromyces sect. Bacilispori</taxon>
    </lineage>
</organism>
<feature type="transmembrane region" description="Helical" evidence="6">
    <location>
        <begin position="448"/>
        <end position="469"/>
    </location>
</feature>
<feature type="compositionally biased region" description="Polar residues" evidence="5">
    <location>
        <begin position="565"/>
        <end position="576"/>
    </location>
</feature>
<dbReference type="GeneID" id="70244066"/>
<feature type="region of interest" description="Disordered" evidence="5">
    <location>
        <begin position="556"/>
        <end position="576"/>
    </location>
</feature>
<dbReference type="FunFam" id="1.20.1250.20:FF:000196">
    <property type="entry name" value="MFS toxin efflux pump (AflT)"/>
    <property type="match status" value="1"/>
</dbReference>
<feature type="transmembrane region" description="Helical" evidence="6">
    <location>
        <begin position="323"/>
        <end position="343"/>
    </location>
</feature>
<evidence type="ECO:0000259" key="7">
    <source>
        <dbReference type="PROSITE" id="PS50850"/>
    </source>
</evidence>
<dbReference type="RefSeq" id="XP_046075777.1">
    <property type="nucleotide sequence ID" value="XM_046213779.1"/>
</dbReference>
<dbReference type="Pfam" id="PF07690">
    <property type="entry name" value="MFS_1"/>
    <property type="match status" value="1"/>
</dbReference>
<dbReference type="PANTHER" id="PTHR23501:SF198">
    <property type="entry name" value="AZOLE RESISTANCE PROTEIN 1-RELATED"/>
    <property type="match status" value="1"/>
</dbReference>
<protein>
    <submittedName>
        <fullName evidence="8">MFS toxin efflux pump</fullName>
    </submittedName>
</protein>
<feature type="transmembrane region" description="Helical" evidence="6">
    <location>
        <begin position="171"/>
        <end position="189"/>
    </location>
</feature>
<feature type="transmembrane region" description="Helical" evidence="6">
    <location>
        <begin position="138"/>
        <end position="159"/>
    </location>
</feature>
<comment type="subcellular location">
    <subcellularLocation>
        <location evidence="1">Membrane</location>
        <topology evidence="1">Multi-pass membrane protein</topology>
    </subcellularLocation>
</comment>
<evidence type="ECO:0000256" key="2">
    <source>
        <dbReference type="ARBA" id="ARBA00022692"/>
    </source>
</evidence>
<dbReference type="AlphaFoldDB" id="A0AAD4L1H9"/>
<dbReference type="InterPro" id="IPR036259">
    <property type="entry name" value="MFS_trans_sf"/>
</dbReference>
<dbReference type="Gene3D" id="1.20.1250.20">
    <property type="entry name" value="MFS general substrate transporter like domains"/>
    <property type="match status" value="2"/>
</dbReference>
<comment type="caution">
    <text evidence="8">The sequence shown here is derived from an EMBL/GenBank/DDBJ whole genome shotgun (WGS) entry which is preliminary data.</text>
</comment>
<feature type="transmembrane region" description="Helical" evidence="6">
    <location>
        <begin position="83"/>
        <end position="101"/>
    </location>
</feature>
<feature type="transmembrane region" description="Helical" evidence="6">
    <location>
        <begin position="532"/>
        <end position="549"/>
    </location>
</feature>
<dbReference type="EMBL" id="JAJTJA010000003">
    <property type="protein sequence ID" value="KAH8702401.1"/>
    <property type="molecule type" value="Genomic_DNA"/>
</dbReference>
<dbReference type="InterPro" id="IPR011701">
    <property type="entry name" value="MFS"/>
</dbReference>
<feature type="transmembrane region" description="Helical" evidence="6">
    <location>
        <begin position="45"/>
        <end position="71"/>
    </location>
</feature>
<feature type="transmembrane region" description="Helical" evidence="6">
    <location>
        <begin position="363"/>
        <end position="384"/>
    </location>
</feature>
<evidence type="ECO:0000256" key="4">
    <source>
        <dbReference type="ARBA" id="ARBA00023136"/>
    </source>
</evidence>
<feature type="transmembrane region" description="Helical" evidence="6">
    <location>
        <begin position="201"/>
        <end position="223"/>
    </location>
</feature>
<feature type="transmembrane region" description="Helical" evidence="6">
    <location>
        <begin position="417"/>
        <end position="436"/>
    </location>
</feature>
<dbReference type="GO" id="GO:0022857">
    <property type="term" value="F:transmembrane transporter activity"/>
    <property type="evidence" value="ECO:0007669"/>
    <property type="project" value="InterPro"/>
</dbReference>
<accession>A0AAD4L1H9</accession>
<evidence type="ECO:0000313" key="8">
    <source>
        <dbReference type="EMBL" id="KAH8702401.1"/>
    </source>
</evidence>
<feature type="transmembrane region" description="Helical" evidence="6">
    <location>
        <begin position="113"/>
        <end position="131"/>
    </location>
</feature>
<proteinExistence type="predicted"/>
<keyword evidence="4 6" id="KW-0472">Membrane</keyword>
<evidence type="ECO:0000256" key="1">
    <source>
        <dbReference type="ARBA" id="ARBA00004141"/>
    </source>
</evidence>
<dbReference type="CDD" id="cd17502">
    <property type="entry name" value="MFS_Azr1_MDR_like"/>
    <property type="match status" value="1"/>
</dbReference>
<dbReference type="PANTHER" id="PTHR23501">
    <property type="entry name" value="MAJOR FACILITATOR SUPERFAMILY"/>
    <property type="match status" value="1"/>
</dbReference>
<feature type="transmembrane region" description="Helical" evidence="6">
    <location>
        <begin position="390"/>
        <end position="410"/>
    </location>
</feature>
<dbReference type="GO" id="GO:0005886">
    <property type="term" value="C:plasma membrane"/>
    <property type="evidence" value="ECO:0007669"/>
    <property type="project" value="TreeGrafter"/>
</dbReference>
<dbReference type="PRINTS" id="PR01036">
    <property type="entry name" value="TCRTETB"/>
</dbReference>
<sequence length="576" mass="61214">MSEGLTSSQLEASSEKTIQQLGCEETNIHQSDSYEGTEYPPLTKIIIIVLAIYLAAFLVALDQTIIGVAIPKITDQFKSIPDIAWYGSAYFLTSTALQPSYGRIYKTFSVKWSFLAAVSIFEIGSLVCGVAPSSTVLIVGRAIAGIGVAGIFSGALVIISKTIPLEKRPLVFGIYGLVWGIASIIGPLLGGAFTDGASWRWCFYINLPVGGVSIAVVILVLRIPNNDKVSGIPILDRVRELDLVGASLLIPAIICLILALQWGGNAYPWRSSTIIGLFVGFGLISFLFAGSQIYLGKQDEKNGTRGKSGRATLPPSILKQRTIWSTALFMLFFSGGFFLLVYYVPVYFQSVKGSSAMTSGLQILPFMLATVVSSVVVGALVTAAGYYTPFLITSTAIAAIGTGLITLYEIEISTGKWIGYQIVVGAGIGAGLQVPMTAVQTVLTPEDIPVGTAAVMFFQTLGGAIFIAVGQSVFQNGLILGIRTYAPDVDPSRIVSAGATETRHVLGALGQLDQLDGVIQAYMRGLRDTYRVSLALMIAAFVAACFVEWKSVKNQGESEDEDTAMASSPSPSHGSI</sequence>
<keyword evidence="2 6" id="KW-0812">Transmembrane</keyword>
<keyword evidence="3 6" id="KW-1133">Transmembrane helix</keyword>
<dbReference type="Proteomes" id="UP001201262">
    <property type="component" value="Unassembled WGS sequence"/>
</dbReference>
<evidence type="ECO:0000256" key="3">
    <source>
        <dbReference type="ARBA" id="ARBA00022989"/>
    </source>
</evidence>
<feature type="transmembrane region" description="Helical" evidence="6">
    <location>
        <begin position="274"/>
        <end position="295"/>
    </location>
</feature>
<dbReference type="InterPro" id="IPR020846">
    <property type="entry name" value="MFS_dom"/>
</dbReference>
<dbReference type="FunFam" id="1.20.1720.10:FF:000012">
    <property type="entry name" value="MFS toxin efflux pump (AflT)"/>
    <property type="match status" value="1"/>
</dbReference>
<feature type="transmembrane region" description="Helical" evidence="6">
    <location>
        <begin position="243"/>
        <end position="262"/>
    </location>
</feature>
<evidence type="ECO:0000313" key="9">
    <source>
        <dbReference type="Proteomes" id="UP001201262"/>
    </source>
</evidence>